<dbReference type="InterPro" id="IPR008271">
    <property type="entry name" value="Ser/Thr_kinase_AS"/>
</dbReference>
<dbReference type="GO" id="GO:0004675">
    <property type="term" value="F:transmembrane receptor protein serine/threonine kinase activity"/>
    <property type="evidence" value="ECO:0000318"/>
    <property type="project" value="GO_Central"/>
</dbReference>
<keyword evidence="6" id="KW-1003">Cell membrane</keyword>
<evidence type="ECO:0000256" key="5">
    <source>
        <dbReference type="ARBA" id="ARBA00012513"/>
    </source>
</evidence>
<evidence type="ECO:0000256" key="22">
    <source>
        <dbReference type="SAM" id="SignalP"/>
    </source>
</evidence>
<proteinExistence type="inferred from homology"/>
<evidence type="ECO:0000256" key="6">
    <source>
        <dbReference type="ARBA" id="ARBA00022475"/>
    </source>
</evidence>
<organism evidence="24 25">
    <name type="scientific">Ricinus communis</name>
    <name type="common">Castor bean</name>
    <dbReference type="NCBI Taxonomy" id="3988"/>
    <lineage>
        <taxon>Eukaryota</taxon>
        <taxon>Viridiplantae</taxon>
        <taxon>Streptophyta</taxon>
        <taxon>Embryophyta</taxon>
        <taxon>Tracheophyta</taxon>
        <taxon>Spermatophyta</taxon>
        <taxon>Magnoliopsida</taxon>
        <taxon>eudicotyledons</taxon>
        <taxon>Gunneridae</taxon>
        <taxon>Pentapetalae</taxon>
        <taxon>rosids</taxon>
        <taxon>fabids</taxon>
        <taxon>Malpighiales</taxon>
        <taxon>Euphorbiaceae</taxon>
        <taxon>Acalyphoideae</taxon>
        <taxon>Acalypheae</taxon>
        <taxon>Ricinus</taxon>
    </lineage>
</organism>
<evidence type="ECO:0000259" key="23">
    <source>
        <dbReference type="PROSITE" id="PS50011"/>
    </source>
</evidence>
<protein>
    <recommendedName>
        <fullName evidence="5">non-specific serine/threonine protein kinase</fullName>
        <ecNumber evidence="5">2.7.11.1</ecNumber>
    </recommendedName>
</protein>
<evidence type="ECO:0000256" key="8">
    <source>
        <dbReference type="ARBA" id="ARBA00022679"/>
    </source>
</evidence>
<dbReference type="OMA" id="EDWELEC"/>
<dbReference type="FunFam" id="2.60.120.200:FF:000112">
    <property type="entry name" value="L-type lectin-domain containing receptor kinase V.9"/>
    <property type="match status" value="1"/>
</dbReference>
<comment type="similarity">
    <text evidence="2">Belongs to the leguminous lectin family.</text>
</comment>
<sequence>MAASSMNSVVWFIFLLYTIVDQAQSEEFTFNGFNGKEKLLALDRASVFKPSGALRLTNKTKNAIGHAFYSNTIQMFNKTSPNPTSFQTTFVFSIVPPASGEGGFGFGFALSPTSQIPGAAAGHYLGLFNNLNNGESTNHIFAVEFDTVKGFNETGDTTGNHIGININSMDSNETQAAAYISVNDTREDGLNLHDGKPIQAWVEYDGAKKVVTVTICPMGQPKPVIPLINFTGLNLSEIVKENTYVGFSASTGENASSHYILGWSFSTTGAAPALNLDELPMPPDEKDSSSFSRTVVALISALCVMAVLLIGILLCLTLYKSMATFESLEDWELECPHRFGYRDLYTATKGFKESEIIGVGGFGIVYKAVMRNDGNEVAVKKITRNSVQGLKEFSAEIESLGRLRHKHLVNLQGWCKRENDLFLVYDYIPNGSLDSLLFHPKNNSVLSWDQRFNIVKGIAAGLLYLHEEWDQVVIHRDVKSSNVLIDAEMNGRLGDFGLARLYDHGINSHTTSVVGTIGYIAPELARTGKASTSSDVFAYGVLLLEVATGRRPIGSGQFILVDWVLECQQVGKILDAVDPNLNSNYTAEEVELVLELGLLCAHQNSDSRPSMRQVTTYLNGDYKLPVIEDWGSYESHHLSEINSRLLKLSNCEMTSTSYRSSSIRYMSTSSIDAGR</sequence>
<evidence type="ECO:0000256" key="2">
    <source>
        <dbReference type="ARBA" id="ARBA00007606"/>
    </source>
</evidence>
<accession>B9SKY8</accession>
<dbReference type="Pfam" id="PF00139">
    <property type="entry name" value="Lectin_legB"/>
    <property type="match status" value="1"/>
</dbReference>
<evidence type="ECO:0000256" key="16">
    <source>
        <dbReference type="ARBA" id="ARBA00023136"/>
    </source>
</evidence>
<dbReference type="FunFam" id="3.30.200.20:FF:000039">
    <property type="entry name" value="receptor-like protein kinase FERONIA"/>
    <property type="match status" value="1"/>
</dbReference>
<dbReference type="SMART" id="SM00220">
    <property type="entry name" value="S_TKc"/>
    <property type="match status" value="1"/>
</dbReference>
<dbReference type="GO" id="GO:0002229">
    <property type="term" value="P:defense response to oomycetes"/>
    <property type="evidence" value="ECO:0000318"/>
    <property type="project" value="GO_Central"/>
</dbReference>
<dbReference type="AlphaFoldDB" id="B9SKY8"/>
<dbReference type="InParanoid" id="B9SKY8"/>
<feature type="binding site" evidence="20">
    <location>
        <position position="381"/>
    </location>
    <ligand>
        <name>ATP</name>
        <dbReference type="ChEBI" id="CHEBI:30616"/>
    </ligand>
</feature>
<dbReference type="GO" id="GO:0005524">
    <property type="term" value="F:ATP binding"/>
    <property type="evidence" value="ECO:0007669"/>
    <property type="project" value="UniProtKB-UniRule"/>
</dbReference>
<evidence type="ECO:0000256" key="10">
    <source>
        <dbReference type="ARBA" id="ARBA00022729"/>
    </source>
</evidence>
<comment type="similarity">
    <text evidence="3">In the N-terminal section; belongs to the leguminous lectin family.</text>
</comment>
<evidence type="ECO:0000256" key="1">
    <source>
        <dbReference type="ARBA" id="ARBA00004251"/>
    </source>
</evidence>
<evidence type="ECO:0000256" key="13">
    <source>
        <dbReference type="ARBA" id="ARBA00022777"/>
    </source>
</evidence>
<dbReference type="Proteomes" id="UP000008311">
    <property type="component" value="Unassembled WGS sequence"/>
</dbReference>
<keyword evidence="10 22" id="KW-0732">Signal</keyword>
<dbReference type="SUPFAM" id="SSF49899">
    <property type="entry name" value="Concanavalin A-like lectins/glucanases"/>
    <property type="match status" value="1"/>
</dbReference>
<evidence type="ECO:0000256" key="11">
    <source>
        <dbReference type="ARBA" id="ARBA00022734"/>
    </source>
</evidence>
<gene>
    <name evidence="24" type="ORF">RCOM_0847450</name>
</gene>
<dbReference type="GO" id="GO:0042742">
    <property type="term" value="P:defense response to bacterium"/>
    <property type="evidence" value="ECO:0000318"/>
    <property type="project" value="GO_Central"/>
</dbReference>
<evidence type="ECO:0000256" key="12">
    <source>
        <dbReference type="ARBA" id="ARBA00022741"/>
    </source>
</evidence>
<evidence type="ECO:0000256" key="18">
    <source>
        <dbReference type="ARBA" id="ARBA00047899"/>
    </source>
</evidence>
<dbReference type="PROSITE" id="PS00108">
    <property type="entry name" value="PROTEIN_KINASE_ST"/>
    <property type="match status" value="1"/>
</dbReference>
<keyword evidence="9 21" id="KW-0812">Transmembrane</keyword>
<feature type="domain" description="Protein kinase" evidence="23">
    <location>
        <begin position="351"/>
        <end position="618"/>
    </location>
</feature>
<keyword evidence="7" id="KW-0723">Serine/threonine-protein kinase</keyword>
<dbReference type="GO" id="GO:0106310">
    <property type="term" value="F:protein serine kinase activity"/>
    <property type="evidence" value="ECO:0007669"/>
    <property type="project" value="RHEA"/>
</dbReference>
<dbReference type="eggNOG" id="ENOG502R8UW">
    <property type="taxonomic scope" value="Eukaryota"/>
</dbReference>
<feature type="signal peptide" evidence="22">
    <location>
        <begin position="1"/>
        <end position="25"/>
    </location>
</feature>
<dbReference type="InterPro" id="IPR001220">
    <property type="entry name" value="Legume_lectin_dom"/>
</dbReference>
<evidence type="ECO:0000256" key="21">
    <source>
        <dbReference type="SAM" id="Phobius"/>
    </source>
</evidence>
<comment type="similarity">
    <text evidence="4">In the C-terminal section; belongs to the protein kinase superfamily. Ser/Thr protein kinase family.</text>
</comment>
<dbReference type="PANTHER" id="PTHR27007">
    <property type="match status" value="1"/>
</dbReference>
<evidence type="ECO:0000256" key="9">
    <source>
        <dbReference type="ARBA" id="ARBA00022692"/>
    </source>
</evidence>
<dbReference type="GO" id="GO:0005886">
    <property type="term" value="C:plasma membrane"/>
    <property type="evidence" value="ECO:0000318"/>
    <property type="project" value="GO_Central"/>
</dbReference>
<comment type="catalytic activity">
    <reaction evidence="18">
        <text>L-threonyl-[protein] + ATP = O-phospho-L-threonyl-[protein] + ADP + H(+)</text>
        <dbReference type="Rhea" id="RHEA:46608"/>
        <dbReference type="Rhea" id="RHEA-COMP:11060"/>
        <dbReference type="Rhea" id="RHEA-COMP:11605"/>
        <dbReference type="ChEBI" id="CHEBI:15378"/>
        <dbReference type="ChEBI" id="CHEBI:30013"/>
        <dbReference type="ChEBI" id="CHEBI:30616"/>
        <dbReference type="ChEBI" id="CHEBI:61977"/>
        <dbReference type="ChEBI" id="CHEBI:456216"/>
        <dbReference type="EC" id="2.7.11.1"/>
    </reaction>
</comment>
<dbReference type="InterPro" id="IPR000719">
    <property type="entry name" value="Prot_kinase_dom"/>
</dbReference>
<dbReference type="InterPro" id="IPR011009">
    <property type="entry name" value="Kinase-like_dom_sf"/>
</dbReference>
<dbReference type="InterPro" id="IPR017441">
    <property type="entry name" value="Protein_kinase_ATP_BS"/>
</dbReference>
<evidence type="ECO:0000256" key="17">
    <source>
        <dbReference type="ARBA" id="ARBA00023170"/>
    </source>
</evidence>
<dbReference type="FunCoup" id="B9SKY8">
    <property type="interactions" value="382"/>
</dbReference>
<dbReference type="Gene3D" id="1.10.510.10">
    <property type="entry name" value="Transferase(Phosphotransferase) domain 1"/>
    <property type="match status" value="1"/>
</dbReference>
<keyword evidence="14 20" id="KW-0067">ATP-binding</keyword>
<keyword evidence="15 21" id="KW-1133">Transmembrane helix</keyword>
<dbReference type="CDD" id="cd06899">
    <property type="entry name" value="lectin_legume_LecRK_Arcelin_ConA"/>
    <property type="match status" value="1"/>
</dbReference>
<evidence type="ECO:0000256" key="7">
    <source>
        <dbReference type="ARBA" id="ARBA00022527"/>
    </source>
</evidence>
<evidence type="ECO:0000256" key="4">
    <source>
        <dbReference type="ARBA" id="ARBA00010217"/>
    </source>
</evidence>
<feature type="chain" id="PRO_5002889478" description="non-specific serine/threonine protein kinase" evidence="22">
    <location>
        <begin position="26"/>
        <end position="675"/>
    </location>
</feature>
<dbReference type="GO" id="GO:0030246">
    <property type="term" value="F:carbohydrate binding"/>
    <property type="evidence" value="ECO:0007669"/>
    <property type="project" value="UniProtKB-KW"/>
</dbReference>
<comment type="subcellular location">
    <subcellularLocation>
        <location evidence="1">Cell membrane</location>
        <topology evidence="1">Single-pass type I membrane protein</topology>
    </subcellularLocation>
</comment>
<dbReference type="STRING" id="3988.B9SKY8"/>
<evidence type="ECO:0000256" key="15">
    <source>
        <dbReference type="ARBA" id="ARBA00022989"/>
    </source>
</evidence>
<dbReference type="PROSITE" id="PS00107">
    <property type="entry name" value="PROTEIN_KINASE_ATP"/>
    <property type="match status" value="1"/>
</dbReference>
<keyword evidence="8 24" id="KW-0808">Transferase</keyword>
<keyword evidence="12 20" id="KW-0547">Nucleotide-binding</keyword>
<evidence type="ECO:0000256" key="3">
    <source>
        <dbReference type="ARBA" id="ARBA00008536"/>
    </source>
</evidence>
<keyword evidence="17" id="KW-0675">Receptor</keyword>
<name>B9SKY8_RICCO</name>
<evidence type="ECO:0000256" key="14">
    <source>
        <dbReference type="ARBA" id="ARBA00022840"/>
    </source>
</evidence>
<keyword evidence="11" id="KW-0430">Lectin</keyword>
<dbReference type="EMBL" id="EQ974008">
    <property type="protein sequence ID" value="EEF35679.1"/>
    <property type="molecule type" value="Genomic_DNA"/>
</dbReference>
<evidence type="ECO:0000256" key="20">
    <source>
        <dbReference type="PROSITE-ProRule" id="PRU10141"/>
    </source>
</evidence>
<evidence type="ECO:0000313" key="25">
    <source>
        <dbReference type="Proteomes" id="UP000008311"/>
    </source>
</evidence>
<dbReference type="SUPFAM" id="SSF56112">
    <property type="entry name" value="Protein kinase-like (PK-like)"/>
    <property type="match status" value="1"/>
</dbReference>
<keyword evidence="13 24" id="KW-0418">Kinase</keyword>
<dbReference type="FunFam" id="1.10.510.10:FF:000108">
    <property type="entry name" value="L-type lectin-domain containing receptor kinase S.4"/>
    <property type="match status" value="1"/>
</dbReference>
<dbReference type="Gene3D" id="3.30.200.20">
    <property type="entry name" value="Phosphorylase Kinase, domain 1"/>
    <property type="match status" value="1"/>
</dbReference>
<reference evidence="25" key="1">
    <citation type="journal article" date="2010" name="Nat. Biotechnol.">
        <title>Draft genome sequence of the oilseed species Ricinus communis.</title>
        <authorList>
            <person name="Chan A.P."/>
            <person name="Crabtree J."/>
            <person name="Zhao Q."/>
            <person name="Lorenzi H."/>
            <person name="Orvis J."/>
            <person name="Puiu D."/>
            <person name="Melake-Berhan A."/>
            <person name="Jones K.M."/>
            <person name="Redman J."/>
            <person name="Chen G."/>
            <person name="Cahoon E.B."/>
            <person name="Gedil M."/>
            <person name="Stanke M."/>
            <person name="Haas B.J."/>
            <person name="Wortman J.R."/>
            <person name="Fraser-Liggett C.M."/>
            <person name="Ravel J."/>
            <person name="Rabinowicz P.D."/>
        </authorList>
    </citation>
    <scope>NUCLEOTIDE SEQUENCE [LARGE SCALE GENOMIC DNA]</scope>
    <source>
        <strain evidence="25">cv. Hale</strain>
    </source>
</reference>
<keyword evidence="16 21" id="KW-0472">Membrane</keyword>
<feature type="transmembrane region" description="Helical" evidence="21">
    <location>
        <begin position="295"/>
        <end position="319"/>
    </location>
</feature>
<dbReference type="InterPro" id="IPR050528">
    <property type="entry name" value="L-type_Lectin-RKs"/>
</dbReference>
<dbReference type="Pfam" id="PF00069">
    <property type="entry name" value="Pkinase"/>
    <property type="match status" value="1"/>
</dbReference>
<evidence type="ECO:0000313" key="24">
    <source>
        <dbReference type="EMBL" id="EEF35679.1"/>
    </source>
</evidence>
<keyword evidence="25" id="KW-1185">Reference proteome</keyword>
<dbReference type="Gene3D" id="2.60.120.200">
    <property type="match status" value="1"/>
</dbReference>
<dbReference type="OrthoDB" id="543442at2759"/>
<evidence type="ECO:0000256" key="19">
    <source>
        <dbReference type="ARBA" id="ARBA00048679"/>
    </source>
</evidence>
<dbReference type="InterPro" id="IPR013320">
    <property type="entry name" value="ConA-like_dom_sf"/>
</dbReference>
<dbReference type="EC" id="2.7.11.1" evidence="5"/>
<dbReference type="PROSITE" id="PS50011">
    <property type="entry name" value="PROTEIN_KINASE_DOM"/>
    <property type="match status" value="1"/>
</dbReference>
<comment type="catalytic activity">
    <reaction evidence="19">
        <text>L-seryl-[protein] + ATP = O-phospho-L-seryl-[protein] + ADP + H(+)</text>
        <dbReference type="Rhea" id="RHEA:17989"/>
        <dbReference type="Rhea" id="RHEA-COMP:9863"/>
        <dbReference type="Rhea" id="RHEA-COMP:11604"/>
        <dbReference type="ChEBI" id="CHEBI:15378"/>
        <dbReference type="ChEBI" id="CHEBI:29999"/>
        <dbReference type="ChEBI" id="CHEBI:30616"/>
        <dbReference type="ChEBI" id="CHEBI:83421"/>
        <dbReference type="ChEBI" id="CHEBI:456216"/>
        <dbReference type="EC" id="2.7.11.1"/>
    </reaction>
</comment>
<dbReference type="CDD" id="cd14066">
    <property type="entry name" value="STKc_IRAK"/>
    <property type="match status" value="1"/>
</dbReference>